<evidence type="ECO:0000313" key="2">
    <source>
        <dbReference type="Proteomes" id="UP000307173"/>
    </source>
</evidence>
<reference evidence="1 2" key="1">
    <citation type="journal article" date="2019" name="Front. Genet.">
        <title>Whole-Genome Sequencing of the Opportunistic Yeast Pathogen Candida inconspicua Uncovers Its Hybrid Origin.</title>
        <authorList>
            <person name="Mixao V."/>
            <person name="Hansen A.P."/>
            <person name="Saus E."/>
            <person name="Boekhout T."/>
            <person name="Lass-Florl C."/>
            <person name="Gabaldon T."/>
        </authorList>
    </citation>
    <scope>NUCLEOTIDE SEQUENCE [LARGE SCALE GENOMIC DNA]</scope>
    <source>
        <strain evidence="1 2">CBS 180</strain>
    </source>
</reference>
<dbReference type="STRING" id="52247.A0A4T0X5A2"/>
<dbReference type="EMBL" id="SELW01000193">
    <property type="protein sequence ID" value="TID30142.1"/>
    <property type="molecule type" value="Genomic_DNA"/>
</dbReference>
<organism evidence="1 2">
    <name type="scientific">Pichia inconspicua</name>
    <dbReference type="NCBI Taxonomy" id="52247"/>
    <lineage>
        <taxon>Eukaryota</taxon>
        <taxon>Fungi</taxon>
        <taxon>Dikarya</taxon>
        <taxon>Ascomycota</taxon>
        <taxon>Saccharomycotina</taxon>
        <taxon>Pichiomycetes</taxon>
        <taxon>Pichiales</taxon>
        <taxon>Pichiaceae</taxon>
        <taxon>Pichia</taxon>
    </lineage>
</organism>
<name>A0A4T0X5A2_9ASCO</name>
<dbReference type="GO" id="GO:0031390">
    <property type="term" value="C:Ctf18 RFC-like complex"/>
    <property type="evidence" value="ECO:0007669"/>
    <property type="project" value="InterPro"/>
</dbReference>
<dbReference type="OrthoDB" id="276989at2759"/>
<keyword evidence="2" id="KW-1185">Reference proteome</keyword>
<comment type="caution">
    <text evidence="1">The sequence shown here is derived from an EMBL/GenBank/DDBJ whole genome shotgun (WGS) entry which is preliminary data.</text>
</comment>
<proteinExistence type="predicted"/>
<gene>
    <name evidence="1" type="ORF">CANINC_001304</name>
</gene>
<sequence length="400" mass="46169">MDLYTVMNSSSELNNVSFHLVQLPSDFELTQSNSLPILLQKYASDPSQLNQFKSISSIDSPYLTTPTSSYKLRQQNHSNCIMLFHEQTSFLSFNNYLIMEKIDSNSINVENKSIINSLQDLKQFDTDPNSILTLDSVIQIYSGFKKILTNSPIAPINFDSIMISQNLIPNGNQILQITDNLISTLLIPLISSIPNSLRFNPLNPSQLSKIIKSTFNSLIPQNHQLLRILTFILLKFTKIDKPITTTDYHEIDQFLYYTIPQNEHLLNHEKIIKFVALQSIKNQTEIPLPDLLIQIRTMLPLDYQPQFEPQIILRGIAYTLEKDNITIVKYLPQEQLNFHKSASERFNYLFTLKPVWSLEEISPFVDDEVCNPRHLKADKLSLKHARLRRNKQGTLFLSKR</sequence>
<dbReference type="Pfam" id="PF09724">
    <property type="entry name" value="Dcc1"/>
    <property type="match status" value="1"/>
</dbReference>
<protein>
    <recommendedName>
        <fullName evidence="3">Sister chromatid cohesion protein DCC1</fullName>
    </recommendedName>
</protein>
<dbReference type="AlphaFoldDB" id="A0A4T0X5A2"/>
<evidence type="ECO:0008006" key="3">
    <source>
        <dbReference type="Google" id="ProtNLM"/>
    </source>
</evidence>
<evidence type="ECO:0000313" key="1">
    <source>
        <dbReference type="EMBL" id="TID30142.1"/>
    </source>
</evidence>
<dbReference type="InterPro" id="IPR019128">
    <property type="entry name" value="Dcc1"/>
</dbReference>
<dbReference type="GO" id="GO:0007064">
    <property type="term" value="P:mitotic sister chromatid cohesion"/>
    <property type="evidence" value="ECO:0007669"/>
    <property type="project" value="InterPro"/>
</dbReference>
<accession>A0A4T0X5A2</accession>
<dbReference type="Proteomes" id="UP000307173">
    <property type="component" value="Unassembled WGS sequence"/>
</dbReference>